<evidence type="ECO:0000313" key="2">
    <source>
        <dbReference type="Proteomes" id="UP000268891"/>
    </source>
</evidence>
<sequence>MKTNVPIISVKYLRTAALRSAIDPVPSIRRAAARNCAAAAPGTGEYFNSGTGFPRIYVHRFTPNCCRIGEAFVLFASALSTAFTALLDVEHPVVSAPMADAAGGYLAAAVSAAGGLGLIGGAYGDEGWLRREFDRAGDARVGCGFITWALAEQPALLDVALSYRPAAVMLSFGDPAPFAAAVRDSGARLICQVQDLGQADRALGCGADVLVAQGIEAGGHGFGCRTTMTLVPEIVDLVAARDSTVPVLAAGGIADGRGLAAALMLGASGVLCGSLFYTAAEALTTPAARETVAAATGDSTCRTGVYDVIRGYRWPAGHTMSVLRNAFTDRWHGAEADLAAAGDPVAAQYRQAVAEADYRTANVTVGQAAGLIGPSAPAGDIMAGLTAEAARLLAR</sequence>
<proteinExistence type="predicted"/>
<reference evidence="1" key="1">
    <citation type="submission" date="2018-11" db="EMBL/GenBank/DDBJ databases">
        <authorList>
            <person name="Sattar A."/>
            <person name="Zunita Z."/>
            <person name="Jalila A."/>
            <person name="Saleha A.A."/>
        </authorList>
    </citation>
    <scope>NUCLEOTIDE SEQUENCE</scope>
    <source>
        <strain evidence="1">F12-74</strain>
    </source>
</reference>
<accession>A0ACD2ENT5</accession>
<keyword evidence="2" id="KW-1185">Reference proteome</keyword>
<keyword evidence="1" id="KW-0560">Oxidoreductase</keyword>
<dbReference type="Proteomes" id="UP000268891">
    <property type="component" value="Unassembled WGS sequence"/>
</dbReference>
<keyword evidence="1" id="KW-0503">Monooxygenase</keyword>
<dbReference type="EMBL" id="RRZR01000014">
    <property type="protein sequence ID" value="RRR45525.1"/>
    <property type="molecule type" value="Genomic_DNA"/>
</dbReference>
<comment type="caution">
    <text evidence="1">The sequence shown here is derived from an EMBL/GenBank/DDBJ whole genome shotgun (WGS) entry which is preliminary data.</text>
</comment>
<protein>
    <submittedName>
        <fullName evidence="1">Nitronate monooxygenase</fullName>
    </submittedName>
</protein>
<name>A0ACD2ENT5_9MYCO</name>
<gene>
    <name evidence="1" type="ORF">EHH44_09320</name>
</gene>
<evidence type="ECO:0000313" key="1">
    <source>
        <dbReference type="EMBL" id="RRR45525.1"/>
    </source>
</evidence>
<organism evidence="1 2">
    <name type="scientific">Mycolicibacter terrae</name>
    <dbReference type="NCBI Taxonomy" id="1788"/>
    <lineage>
        <taxon>Bacteria</taxon>
        <taxon>Bacillati</taxon>
        <taxon>Actinomycetota</taxon>
        <taxon>Actinomycetes</taxon>
        <taxon>Mycobacteriales</taxon>
        <taxon>Mycobacteriaceae</taxon>
        <taxon>Mycolicibacter</taxon>
    </lineage>
</organism>